<dbReference type="Pfam" id="PF11754">
    <property type="entry name" value="Velvet"/>
    <property type="match status" value="2"/>
</dbReference>
<dbReference type="InterPro" id="IPR021740">
    <property type="entry name" value="Velvet"/>
</dbReference>
<evidence type="ECO:0000256" key="3">
    <source>
        <dbReference type="ARBA" id="ARBA00023163"/>
    </source>
</evidence>
<feature type="region of interest" description="Disordered" evidence="5">
    <location>
        <begin position="1"/>
        <end position="21"/>
    </location>
</feature>
<evidence type="ECO:0000256" key="2">
    <source>
        <dbReference type="ARBA" id="ARBA00023015"/>
    </source>
</evidence>
<dbReference type="PANTHER" id="PTHR33572">
    <property type="entry name" value="SPORE DEVELOPMENT REGULATOR VOSA"/>
    <property type="match status" value="1"/>
</dbReference>
<feature type="region of interest" description="Disordered" evidence="5">
    <location>
        <begin position="297"/>
        <end position="354"/>
    </location>
</feature>
<dbReference type="PANTHER" id="PTHR33572:SF15">
    <property type="entry name" value="VELVET DOMAIN-CONTAINING PROTEIN"/>
    <property type="match status" value="1"/>
</dbReference>
<accession>A0A8H7DG10</accession>
<proteinExistence type="predicted"/>
<feature type="domain" description="Velvet" evidence="6">
    <location>
        <begin position="362"/>
        <end position="556"/>
    </location>
</feature>
<keyword evidence="4" id="KW-0539">Nucleus</keyword>
<organism evidence="7 8">
    <name type="scientific">Mycena sanguinolenta</name>
    <dbReference type="NCBI Taxonomy" id="230812"/>
    <lineage>
        <taxon>Eukaryota</taxon>
        <taxon>Fungi</taxon>
        <taxon>Dikarya</taxon>
        <taxon>Basidiomycota</taxon>
        <taxon>Agaricomycotina</taxon>
        <taxon>Agaricomycetes</taxon>
        <taxon>Agaricomycetidae</taxon>
        <taxon>Agaricales</taxon>
        <taxon>Marasmiineae</taxon>
        <taxon>Mycenaceae</taxon>
        <taxon>Mycena</taxon>
    </lineage>
</organism>
<evidence type="ECO:0000256" key="1">
    <source>
        <dbReference type="ARBA" id="ARBA00004123"/>
    </source>
</evidence>
<comment type="subcellular location">
    <subcellularLocation>
        <location evidence="1">Nucleus</location>
    </subcellularLocation>
</comment>
<dbReference type="OrthoDB" id="3056235at2759"/>
<name>A0A8H7DG10_9AGAR</name>
<evidence type="ECO:0000313" key="7">
    <source>
        <dbReference type="EMBL" id="KAF7370843.1"/>
    </source>
</evidence>
<dbReference type="Gene3D" id="2.60.40.3960">
    <property type="entry name" value="Velvet domain"/>
    <property type="match status" value="1"/>
</dbReference>
<reference evidence="7" key="1">
    <citation type="submission" date="2020-05" db="EMBL/GenBank/DDBJ databases">
        <title>Mycena genomes resolve the evolution of fungal bioluminescence.</title>
        <authorList>
            <person name="Tsai I.J."/>
        </authorList>
    </citation>
    <scope>NUCLEOTIDE SEQUENCE</scope>
    <source>
        <strain evidence="7">160909Yilan</strain>
    </source>
</reference>
<sequence length="558" mass="60190">MASKDQSSSSSSSSNPTDYLRTATFSRDSSSAGVDHVATASELLMGAYDPAKLHPLAELGDKLDYLLLDDDKTSELPGANTAIPSRGWSDDLCYGTGTMYLSGLAIGGAWGFREGATRTLAVSNTRLRINSILNSVTRRGTFIGNSAGVLALVYNGVNSSIDAMRGKHDIFGSMGAGGITGFLYKSTAGVKPALAAATFIPAPVVKAVRTLRLGCGRGDQAMATYSLTRRRRSSQTNRARAGYGYNPKLFLFPNSVMNPVTNTKMRNLHHVQTSKALTRLNFTTTFSNCLNSNSPNGPACSLEASSGHSSPQTVASSVFSSNGSSSSRSTPTSHKSITEYSTHRAQPRSNPRLQISTLVVDPRNRRSYQLNVVQHPQRTAEFGYASLSRLPLTPPMVVQLTVRDANGNSIIPREELPFLIAHLSLFAENGITPLDMGSSTTGQGYRHSAPPPILYGNLVSSVDYLEDHNGNMGLFFIFPDVSIRWRGRFQLGVTLVRISRRVPAMPDSSGVAEQGTTLAQARTSTFDVLPHHEYIAAPQTRLTQAFLRQGARMFSLQP</sequence>
<keyword evidence="3" id="KW-0804">Transcription</keyword>
<dbReference type="GO" id="GO:0005634">
    <property type="term" value="C:nucleus"/>
    <property type="evidence" value="ECO:0007669"/>
    <property type="project" value="UniProtKB-SubCell"/>
</dbReference>
<keyword evidence="8" id="KW-1185">Reference proteome</keyword>
<keyword evidence="2" id="KW-0805">Transcription regulation</keyword>
<dbReference type="PROSITE" id="PS51821">
    <property type="entry name" value="VELVET"/>
    <property type="match status" value="1"/>
</dbReference>
<feature type="compositionally biased region" description="Polar residues" evidence="5">
    <location>
        <begin position="303"/>
        <end position="315"/>
    </location>
</feature>
<evidence type="ECO:0000256" key="4">
    <source>
        <dbReference type="ARBA" id="ARBA00023242"/>
    </source>
</evidence>
<protein>
    <submittedName>
        <fullName evidence="7">Mitochondrial import inner membrane translocase subunit tim23</fullName>
    </submittedName>
</protein>
<dbReference type="Pfam" id="PF02466">
    <property type="entry name" value="Tim17"/>
    <property type="match status" value="1"/>
</dbReference>
<comment type="caution">
    <text evidence="7">The sequence shown here is derived from an EMBL/GenBank/DDBJ whole genome shotgun (WGS) entry which is preliminary data.</text>
</comment>
<evidence type="ECO:0000259" key="6">
    <source>
        <dbReference type="PROSITE" id="PS51821"/>
    </source>
</evidence>
<dbReference type="InterPro" id="IPR038491">
    <property type="entry name" value="Velvet_dom_sf"/>
</dbReference>
<dbReference type="EMBL" id="JACAZH010000004">
    <property type="protein sequence ID" value="KAF7370843.1"/>
    <property type="molecule type" value="Genomic_DNA"/>
</dbReference>
<dbReference type="InterPro" id="IPR037525">
    <property type="entry name" value="Velvet_dom"/>
</dbReference>
<evidence type="ECO:0000256" key="5">
    <source>
        <dbReference type="SAM" id="MobiDB-lite"/>
    </source>
</evidence>
<dbReference type="Proteomes" id="UP000623467">
    <property type="component" value="Unassembled WGS sequence"/>
</dbReference>
<feature type="compositionally biased region" description="Polar residues" evidence="5">
    <location>
        <begin position="338"/>
        <end position="354"/>
    </location>
</feature>
<evidence type="ECO:0000313" key="8">
    <source>
        <dbReference type="Proteomes" id="UP000623467"/>
    </source>
</evidence>
<gene>
    <name evidence="7" type="ORF">MSAN_00718000</name>
</gene>
<feature type="compositionally biased region" description="Low complexity" evidence="5">
    <location>
        <begin position="316"/>
        <end position="335"/>
    </location>
</feature>
<dbReference type="AlphaFoldDB" id="A0A8H7DG10"/>